<evidence type="ECO:0000259" key="7">
    <source>
        <dbReference type="PROSITE" id="PS50109"/>
    </source>
</evidence>
<feature type="domain" description="PAC" evidence="9">
    <location>
        <begin position="500"/>
        <end position="551"/>
    </location>
</feature>
<dbReference type="PROSITE" id="PS50112">
    <property type="entry name" value="PAS"/>
    <property type="match status" value="2"/>
</dbReference>
<dbReference type="InterPro" id="IPR001610">
    <property type="entry name" value="PAC"/>
</dbReference>
<dbReference type="Pfam" id="PF08447">
    <property type="entry name" value="PAS_3"/>
    <property type="match status" value="3"/>
</dbReference>
<dbReference type="InterPro" id="IPR035965">
    <property type="entry name" value="PAS-like_dom_sf"/>
</dbReference>
<dbReference type="SUPFAM" id="SSF47384">
    <property type="entry name" value="Homodimeric domain of signal transducing histidine kinase"/>
    <property type="match status" value="1"/>
</dbReference>
<dbReference type="Gene3D" id="2.10.70.100">
    <property type="match status" value="1"/>
</dbReference>
<evidence type="ECO:0000256" key="2">
    <source>
        <dbReference type="ARBA" id="ARBA00012438"/>
    </source>
</evidence>
<proteinExistence type="predicted"/>
<dbReference type="Proteomes" id="UP000295606">
    <property type="component" value="Unassembled WGS sequence"/>
</dbReference>
<dbReference type="SUPFAM" id="SSF55781">
    <property type="entry name" value="GAF domain-like"/>
    <property type="match status" value="1"/>
</dbReference>
<evidence type="ECO:0000259" key="8">
    <source>
        <dbReference type="PROSITE" id="PS50112"/>
    </source>
</evidence>
<feature type="domain" description="PAS" evidence="8">
    <location>
        <begin position="127"/>
        <end position="197"/>
    </location>
</feature>
<dbReference type="InterPro" id="IPR000700">
    <property type="entry name" value="PAS-assoc_C"/>
</dbReference>
<reference evidence="10 11" key="1">
    <citation type="submission" date="2019-03" db="EMBL/GenBank/DDBJ databases">
        <title>Paraburkholderia sp. isolated from native Mimosa gymnas in Guartela State Park, Brazil.</title>
        <authorList>
            <person name="Paulitsch F."/>
            <person name="Hungria M."/>
            <person name="Delamuta J.R.M."/>
            <person name="Ribeiro R.A."/>
            <person name="Dall'Agnol R."/>
            <person name="Silva J.S.B."/>
        </authorList>
    </citation>
    <scope>NUCLEOTIDE SEQUENCE [LARGE SCALE GENOMIC DNA]</scope>
    <source>
        <strain evidence="10 11">CNPSo 3008</strain>
    </source>
</reference>
<dbReference type="FunFam" id="3.30.450.20:FF:000099">
    <property type="entry name" value="Sensory box sensor histidine kinase"/>
    <property type="match status" value="1"/>
</dbReference>
<dbReference type="EC" id="2.7.13.3" evidence="2"/>
<evidence type="ECO:0000256" key="3">
    <source>
        <dbReference type="ARBA" id="ARBA00022553"/>
    </source>
</evidence>
<dbReference type="CDD" id="cd00130">
    <property type="entry name" value="PAS"/>
    <property type="match status" value="3"/>
</dbReference>
<dbReference type="SMART" id="SM00086">
    <property type="entry name" value="PAC"/>
    <property type="match status" value="3"/>
</dbReference>
<dbReference type="InterPro" id="IPR003594">
    <property type="entry name" value="HATPase_dom"/>
</dbReference>
<comment type="catalytic activity">
    <reaction evidence="1">
        <text>ATP + protein L-histidine = ADP + protein N-phospho-L-histidine.</text>
        <dbReference type="EC" id="2.7.13.3"/>
    </reaction>
</comment>
<feature type="domain" description="PAS" evidence="8">
    <location>
        <begin position="1"/>
        <end position="71"/>
    </location>
</feature>
<evidence type="ECO:0000256" key="5">
    <source>
        <dbReference type="ARBA" id="ARBA00022777"/>
    </source>
</evidence>
<feature type="domain" description="Histidine kinase" evidence="7">
    <location>
        <begin position="571"/>
        <end position="787"/>
    </location>
</feature>
<dbReference type="PANTHER" id="PTHR43304:SF1">
    <property type="entry name" value="PAC DOMAIN-CONTAINING PROTEIN"/>
    <property type="match status" value="1"/>
</dbReference>
<dbReference type="GO" id="GO:0000155">
    <property type="term" value="F:phosphorelay sensor kinase activity"/>
    <property type="evidence" value="ECO:0007669"/>
    <property type="project" value="InterPro"/>
</dbReference>
<dbReference type="PANTHER" id="PTHR43304">
    <property type="entry name" value="PHYTOCHROME-LIKE PROTEIN CPH1"/>
    <property type="match status" value="1"/>
</dbReference>
<evidence type="ECO:0000313" key="10">
    <source>
        <dbReference type="EMBL" id="TDG06586.1"/>
    </source>
</evidence>
<accession>A0A4R5LDT6</accession>
<dbReference type="InterPro" id="IPR013655">
    <property type="entry name" value="PAS_fold_3"/>
</dbReference>
<dbReference type="InterPro" id="IPR004358">
    <property type="entry name" value="Sig_transdc_His_kin-like_C"/>
</dbReference>
<feature type="region of interest" description="Disordered" evidence="6">
    <location>
        <begin position="792"/>
        <end position="814"/>
    </location>
</feature>
<dbReference type="Pfam" id="PF02518">
    <property type="entry name" value="HATPase_c"/>
    <property type="match status" value="1"/>
</dbReference>
<dbReference type="AlphaFoldDB" id="A0A4R5LDT6"/>
<dbReference type="CDD" id="cd00082">
    <property type="entry name" value="HisKA"/>
    <property type="match status" value="1"/>
</dbReference>
<dbReference type="Gene3D" id="3.30.565.10">
    <property type="entry name" value="Histidine kinase-like ATPase, C-terminal domain"/>
    <property type="match status" value="1"/>
</dbReference>
<feature type="compositionally biased region" description="Basic and acidic residues" evidence="6">
    <location>
        <begin position="803"/>
        <end position="814"/>
    </location>
</feature>
<protein>
    <recommendedName>
        <fullName evidence="2">histidine kinase</fullName>
        <ecNumber evidence="2">2.7.13.3</ecNumber>
    </recommendedName>
</protein>
<dbReference type="SUPFAM" id="SSF55785">
    <property type="entry name" value="PYP-like sensor domain (PAS domain)"/>
    <property type="match status" value="3"/>
</dbReference>
<evidence type="ECO:0000256" key="1">
    <source>
        <dbReference type="ARBA" id="ARBA00000085"/>
    </source>
</evidence>
<evidence type="ECO:0000313" key="11">
    <source>
        <dbReference type="Proteomes" id="UP000295606"/>
    </source>
</evidence>
<dbReference type="InterPro" id="IPR029016">
    <property type="entry name" value="GAF-like_dom_sf"/>
</dbReference>
<dbReference type="InterPro" id="IPR003018">
    <property type="entry name" value="GAF"/>
</dbReference>
<sequence length="814" mass="89691">MDNELSRTVDALPGLVWTAFPDGRIEFVNRRWCEYTGLSVDQAAGEGWHTAFHPDDQPALLEAWRSVVASGEQGEAEARMRRFDGTYRWFACRASPMTDAAGEVVKWCGINSDIEDRKQTEAALRAQEQRFGLIVDSLPTRVVLFAPDGDVLHANRHTLEFAGVTLDELRAWKTNGLTHPDDRDAVLARFRASISSGEPYDAESRHRSADGVYRWFRVQGFPLRDNEKRIALWYFLQTDIDDRKRAEALLAGENRLLEMIATGQALPTVLDALCRLVEEIASDCVCRVTFQDTHGTACRHLGSPGLPKRFLPRSGARAASYDSGPLGMAVSLKAQVIVPDVASDVRWTRAWRERSLAHGLRSCWATPILSRTNEVLGTFTLFRSDAGNPTPLQHDLIAQLTHIASIAIERAHSIAARQEADERLRQSAALMAKVEQLSSSGSFCWCPQTGSITWSEQMYGIFGIEPGVPITLDMIAARFHPGDRLILDEMIERAQAGKDLEFEHRLLMPDGSVRHIHIQAHPTRDTQGGLDYIGAAQDMTERRESEGALLALRAELAHLSRVNSQGALTASIAHEINQPLAGIVTNASTGLRMLSAQPPNVEGALETVRRTIRDGHRASEAMARLRALFSKKAATTDAVDLVEATHEVIELLQCEVRNKRIVLHVKAADNLPPVTGDRIQLQQVVLSLLLNAIEAMSGVDERPRQMRVSIERDDGDCVRLAVTDSGVGIDPQHAAKLFDPFFTTTREDMGIGLSVSRRIIESHGGRLWASSNADPGATFTFSIPLATDRAAAAGQTVPTGRPARADAEQTERNP</sequence>
<dbReference type="NCBIfam" id="TIGR00229">
    <property type="entry name" value="sensory_box"/>
    <property type="match status" value="3"/>
</dbReference>
<dbReference type="InterPro" id="IPR003661">
    <property type="entry name" value="HisK_dim/P_dom"/>
</dbReference>
<dbReference type="EMBL" id="SMOD01000014">
    <property type="protein sequence ID" value="TDG06586.1"/>
    <property type="molecule type" value="Genomic_DNA"/>
</dbReference>
<name>A0A4R5LDT6_9BURK</name>
<feature type="domain" description="PAC" evidence="9">
    <location>
        <begin position="74"/>
        <end position="126"/>
    </location>
</feature>
<dbReference type="InterPro" id="IPR052162">
    <property type="entry name" value="Sensor_kinase/Photoreceptor"/>
</dbReference>
<dbReference type="InterPro" id="IPR000014">
    <property type="entry name" value="PAS"/>
</dbReference>
<dbReference type="OrthoDB" id="8872837at2"/>
<evidence type="ECO:0000256" key="4">
    <source>
        <dbReference type="ARBA" id="ARBA00022679"/>
    </source>
</evidence>
<keyword evidence="4" id="KW-0808">Transferase</keyword>
<dbReference type="Gene3D" id="1.10.287.130">
    <property type="match status" value="1"/>
</dbReference>
<dbReference type="SMART" id="SM00091">
    <property type="entry name" value="PAS"/>
    <property type="match status" value="3"/>
</dbReference>
<dbReference type="InterPro" id="IPR036097">
    <property type="entry name" value="HisK_dim/P_sf"/>
</dbReference>
<evidence type="ECO:0000259" key="9">
    <source>
        <dbReference type="PROSITE" id="PS50113"/>
    </source>
</evidence>
<dbReference type="SMART" id="SM00387">
    <property type="entry name" value="HATPase_c"/>
    <property type="match status" value="1"/>
</dbReference>
<gene>
    <name evidence="10" type="ORF">E1N52_19860</name>
</gene>
<dbReference type="Pfam" id="PF13185">
    <property type="entry name" value="GAF_2"/>
    <property type="match status" value="1"/>
</dbReference>
<dbReference type="SMART" id="SM00065">
    <property type="entry name" value="GAF"/>
    <property type="match status" value="1"/>
</dbReference>
<organism evidence="10 11">
    <name type="scientific">Paraburkholderia guartelaensis</name>
    <dbReference type="NCBI Taxonomy" id="2546446"/>
    <lineage>
        <taxon>Bacteria</taxon>
        <taxon>Pseudomonadati</taxon>
        <taxon>Pseudomonadota</taxon>
        <taxon>Betaproteobacteria</taxon>
        <taxon>Burkholderiales</taxon>
        <taxon>Burkholderiaceae</taxon>
        <taxon>Paraburkholderia</taxon>
    </lineage>
</organism>
<keyword evidence="5" id="KW-0418">Kinase</keyword>
<feature type="domain" description="PAC" evidence="9">
    <location>
        <begin position="200"/>
        <end position="252"/>
    </location>
</feature>
<evidence type="ECO:0000256" key="6">
    <source>
        <dbReference type="SAM" id="MobiDB-lite"/>
    </source>
</evidence>
<keyword evidence="3" id="KW-0597">Phosphoprotein</keyword>
<dbReference type="SMART" id="SM00388">
    <property type="entry name" value="HisKA"/>
    <property type="match status" value="1"/>
</dbReference>
<dbReference type="InterPro" id="IPR036890">
    <property type="entry name" value="HATPase_C_sf"/>
</dbReference>
<dbReference type="PROSITE" id="PS50113">
    <property type="entry name" value="PAC"/>
    <property type="match status" value="3"/>
</dbReference>
<dbReference type="PRINTS" id="PR00344">
    <property type="entry name" value="BCTRLSENSOR"/>
</dbReference>
<dbReference type="Gene3D" id="3.30.450.20">
    <property type="entry name" value="PAS domain"/>
    <property type="match status" value="3"/>
</dbReference>
<comment type="caution">
    <text evidence="10">The sequence shown here is derived from an EMBL/GenBank/DDBJ whole genome shotgun (WGS) entry which is preliminary data.</text>
</comment>
<dbReference type="Gene3D" id="3.30.450.40">
    <property type="match status" value="1"/>
</dbReference>
<dbReference type="SUPFAM" id="SSF55874">
    <property type="entry name" value="ATPase domain of HSP90 chaperone/DNA topoisomerase II/histidine kinase"/>
    <property type="match status" value="1"/>
</dbReference>
<dbReference type="InterPro" id="IPR005467">
    <property type="entry name" value="His_kinase_dom"/>
</dbReference>
<dbReference type="RefSeq" id="WP_133184437.1">
    <property type="nucleotide sequence ID" value="NZ_SMOD01000014.1"/>
</dbReference>
<dbReference type="PROSITE" id="PS50109">
    <property type="entry name" value="HIS_KIN"/>
    <property type="match status" value="1"/>
</dbReference>